<comment type="caution">
    <text evidence="1">The sequence shown here is derived from an EMBL/GenBank/DDBJ whole genome shotgun (WGS) entry which is preliminary data.</text>
</comment>
<dbReference type="RefSeq" id="WP_107216920.1">
    <property type="nucleotide sequence ID" value="NZ_KZ686271.1"/>
</dbReference>
<evidence type="ECO:0008006" key="3">
    <source>
        <dbReference type="Google" id="ProtNLM"/>
    </source>
</evidence>
<dbReference type="GO" id="GO:0008770">
    <property type="term" value="F:[acyl-carrier-protein] phosphodiesterase activity"/>
    <property type="evidence" value="ECO:0007669"/>
    <property type="project" value="InterPro"/>
</dbReference>
<proteinExistence type="predicted"/>
<accession>A0A2T3HHM6</accession>
<organism evidence="1 2">
    <name type="scientific">Pedobacter yulinensis</name>
    <dbReference type="NCBI Taxonomy" id="2126353"/>
    <lineage>
        <taxon>Bacteria</taxon>
        <taxon>Pseudomonadati</taxon>
        <taxon>Bacteroidota</taxon>
        <taxon>Sphingobacteriia</taxon>
        <taxon>Sphingobacteriales</taxon>
        <taxon>Sphingobacteriaceae</taxon>
        <taxon>Pedobacter</taxon>
    </lineage>
</organism>
<keyword evidence="2" id="KW-1185">Reference proteome</keyword>
<dbReference type="InterPro" id="IPR007431">
    <property type="entry name" value="ACP_PD"/>
</dbReference>
<dbReference type="EMBL" id="PYLS01000007">
    <property type="protein sequence ID" value="PST81903.1"/>
    <property type="molecule type" value="Genomic_DNA"/>
</dbReference>
<evidence type="ECO:0000313" key="2">
    <source>
        <dbReference type="Proteomes" id="UP000240912"/>
    </source>
</evidence>
<dbReference type="GO" id="GO:0006633">
    <property type="term" value="P:fatty acid biosynthetic process"/>
    <property type="evidence" value="ECO:0007669"/>
    <property type="project" value="InterPro"/>
</dbReference>
<dbReference type="AlphaFoldDB" id="A0A2T3HHM6"/>
<reference evidence="1 2" key="1">
    <citation type="submission" date="2018-03" db="EMBL/GenBank/DDBJ databases">
        <authorList>
            <person name="Keele B.F."/>
        </authorList>
    </citation>
    <scope>NUCLEOTIDE SEQUENCE [LARGE SCALE GENOMIC DNA]</scope>
    <source>
        <strain evidence="1 2">YL28-9</strain>
    </source>
</reference>
<gene>
    <name evidence="1" type="ORF">C7T94_17040</name>
</gene>
<evidence type="ECO:0000313" key="1">
    <source>
        <dbReference type="EMBL" id="PST81903.1"/>
    </source>
</evidence>
<protein>
    <recommendedName>
        <fullName evidence="3">DUF479 domain-containing protein</fullName>
    </recommendedName>
</protein>
<dbReference type="Proteomes" id="UP000240912">
    <property type="component" value="Unassembled WGS sequence"/>
</dbReference>
<dbReference type="OrthoDB" id="790170at2"/>
<dbReference type="Pfam" id="PF04336">
    <property type="entry name" value="ACP_PD"/>
    <property type="match status" value="1"/>
</dbReference>
<name>A0A2T3HHM6_9SPHI</name>
<sequence length="230" mass="26662">MNFLSHFFFDRTFDEPYRAMGTVLPDLLKNASKSANLHPEKIPEFFVANEEAALLTGWLRHLAVDRYFHASSFFVQKTAELKLVLMPATEDGPVRPSFLAHIALELLLDHLLITEGMINVQQFYTQLERSVADPLYVFLEKSGFKEPEVFSSFMRNFLSSRYLLSYQKIENITYALNRICMRLWIQPFTDARLALLDEQLDRYAAVLKTDFRDIFEQTAAHLALVLPEKS</sequence>